<name>A0AAU8JFU9_9CYAN</name>
<reference evidence="1" key="1">
    <citation type="submission" date="2024-07" db="EMBL/GenBank/DDBJ databases">
        <authorList>
            <person name="Kim Y.J."/>
            <person name="Jeong J.Y."/>
        </authorList>
    </citation>
    <scope>NUCLEOTIDE SEQUENCE</scope>
    <source>
        <strain evidence="1">GIHE-MW2</strain>
    </source>
</reference>
<dbReference type="Pfam" id="PF13238">
    <property type="entry name" value="AAA_18"/>
    <property type="match status" value="1"/>
</dbReference>
<evidence type="ECO:0000313" key="1">
    <source>
        <dbReference type="EMBL" id="XCM36975.1"/>
    </source>
</evidence>
<proteinExistence type="predicted"/>
<organism evidence="1">
    <name type="scientific">Planktothricoides raciborskii GIHE-MW2</name>
    <dbReference type="NCBI Taxonomy" id="2792601"/>
    <lineage>
        <taxon>Bacteria</taxon>
        <taxon>Bacillati</taxon>
        <taxon>Cyanobacteriota</taxon>
        <taxon>Cyanophyceae</taxon>
        <taxon>Oscillatoriophycideae</taxon>
        <taxon>Oscillatoriales</taxon>
        <taxon>Oscillatoriaceae</taxon>
        <taxon>Planktothricoides</taxon>
    </lineage>
</organism>
<accession>A0AAU8JFU9</accession>
<dbReference type="SUPFAM" id="SSF52540">
    <property type="entry name" value="P-loop containing nucleoside triphosphate hydrolases"/>
    <property type="match status" value="1"/>
</dbReference>
<dbReference type="EMBL" id="CP159837">
    <property type="protein sequence ID" value="XCM36975.1"/>
    <property type="molecule type" value="Genomic_DNA"/>
</dbReference>
<protein>
    <submittedName>
        <fullName evidence="1">AAA family ATPase</fullName>
    </submittedName>
</protein>
<gene>
    <name evidence="1" type="ORF">ABWT76_005777</name>
</gene>
<dbReference type="RefSeq" id="WP_054465517.1">
    <property type="nucleotide sequence ID" value="NZ_CP159837.1"/>
</dbReference>
<dbReference type="AlphaFoldDB" id="A0AAU8JFU9"/>
<sequence length="284" mass="32004">MMQLNQNQTESIELIPGIGFGFSAVDGWLPLVEQPLLILVGLTGVGKSTLVKALSDTQLNFTLLPNRRTLTDRFIIPTVRQIDGVVTDDDLTCRVTRFSYTRRYKQLFPEGMVYVLSQLQINPERLCFPLLFDGLRGKLEVKYASELLPNSQFIVLEAPNSVRLERLLTRQDSFDRIGQSSPIACNNDTQKISSLAELGLPEAVNFFSPEETTRILTQINQGDYSIAEVRDRLKIIVEEQKNYDPLAARSVLELLPTHRTLFIDTTLNSPESIAQKIKSSFLAN</sequence>
<dbReference type="Gene3D" id="3.40.50.300">
    <property type="entry name" value="P-loop containing nucleotide triphosphate hydrolases"/>
    <property type="match status" value="1"/>
</dbReference>
<dbReference type="InterPro" id="IPR027417">
    <property type="entry name" value="P-loop_NTPase"/>
</dbReference>